<dbReference type="Gene3D" id="3.40.50.300">
    <property type="entry name" value="P-loop containing nucleotide triphosphate hydrolases"/>
    <property type="match status" value="2"/>
</dbReference>
<evidence type="ECO:0000313" key="11">
    <source>
        <dbReference type="EMBL" id="KTF03851.1"/>
    </source>
</evidence>
<dbReference type="Pfam" id="PF17191">
    <property type="entry name" value="RecG_wedge"/>
    <property type="match status" value="1"/>
</dbReference>
<keyword evidence="2" id="KW-0227">DNA damage</keyword>
<dbReference type="Pfam" id="PF00271">
    <property type="entry name" value="Helicase_C"/>
    <property type="match status" value="1"/>
</dbReference>
<dbReference type="SUPFAM" id="SSF52540">
    <property type="entry name" value="P-loop containing nucleoside triphosphate hydrolases"/>
    <property type="match status" value="2"/>
</dbReference>
<dbReference type="GO" id="GO:0016787">
    <property type="term" value="F:hydrolase activity"/>
    <property type="evidence" value="ECO:0007669"/>
    <property type="project" value="UniProtKB-KW"/>
</dbReference>
<dbReference type="Proteomes" id="UP000054404">
    <property type="component" value="Unassembled WGS sequence"/>
</dbReference>
<dbReference type="CDD" id="cd04488">
    <property type="entry name" value="RecG_wedge_OBF"/>
    <property type="match status" value="1"/>
</dbReference>
<keyword evidence="12" id="KW-1185">Reference proteome</keyword>
<dbReference type="GO" id="GO:0005524">
    <property type="term" value="F:ATP binding"/>
    <property type="evidence" value="ECO:0007669"/>
    <property type="project" value="UniProtKB-KW"/>
</dbReference>
<keyword evidence="1" id="KW-0547">Nucleotide-binding</keyword>
<evidence type="ECO:0000256" key="7">
    <source>
        <dbReference type="ARBA" id="ARBA00023204"/>
    </source>
</evidence>
<protein>
    <recommendedName>
        <fullName evidence="8">Probable DNA 3'-5' helicase RecG</fullName>
    </recommendedName>
</protein>
<evidence type="ECO:0000256" key="8">
    <source>
        <dbReference type="ARBA" id="ARBA00049819"/>
    </source>
</evidence>
<organism evidence="11 12">
    <name type="scientific">Trueperella bernardiae</name>
    <dbReference type="NCBI Taxonomy" id="59561"/>
    <lineage>
        <taxon>Bacteria</taxon>
        <taxon>Bacillati</taxon>
        <taxon>Actinomycetota</taxon>
        <taxon>Actinomycetes</taxon>
        <taxon>Actinomycetales</taxon>
        <taxon>Actinomycetaceae</taxon>
        <taxon>Trueperella</taxon>
    </lineage>
</organism>
<evidence type="ECO:0000256" key="2">
    <source>
        <dbReference type="ARBA" id="ARBA00022763"/>
    </source>
</evidence>
<keyword evidence="3 11" id="KW-0378">Hydrolase</keyword>
<dbReference type="Gene3D" id="2.40.50.140">
    <property type="entry name" value="Nucleic acid-binding proteins"/>
    <property type="match status" value="1"/>
</dbReference>
<reference evidence="11 12" key="1">
    <citation type="submission" date="2015-11" db="EMBL/GenBank/DDBJ databases">
        <title>Draft Genome Sequence of the Type Strain Trueperella bernardiae LCDC 89-0504T, Isolated from Blood Culture.</title>
        <authorList>
            <person name="Bernier A.-M."/>
            <person name="Bernard K."/>
        </authorList>
    </citation>
    <scope>NUCLEOTIDE SEQUENCE [LARGE SCALE GENOMIC DNA]</scope>
    <source>
        <strain evidence="11 12">LCDC 89-0504</strain>
    </source>
</reference>
<dbReference type="InterPro" id="IPR001650">
    <property type="entry name" value="Helicase_C-like"/>
</dbReference>
<dbReference type="PANTHER" id="PTHR47964:SF1">
    <property type="entry name" value="ATP-DEPENDENT DNA HELICASE HOMOLOG RECG, CHLOROPLASTIC"/>
    <property type="match status" value="1"/>
</dbReference>
<dbReference type="RefSeq" id="WP_152994726.1">
    <property type="nucleotide sequence ID" value="NZ_CALTZF010000011.1"/>
</dbReference>
<dbReference type="GO" id="GO:0003677">
    <property type="term" value="F:DNA binding"/>
    <property type="evidence" value="ECO:0007669"/>
    <property type="project" value="UniProtKB-KW"/>
</dbReference>
<dbReference type="SMART" id="SM00487">
    <property type="entry name" value="DEXDc"/>
    <property type="match status" value="1"/>
</dbReference>
<keyword evidence="7" id="KW-0234">DNA repair</keyword>
<comment type="caution">
    <text evidence="11">The sequence shown here is derived from an EMBL/GenBank/DDBJ whole genome shotgun (WGS) entry which is preliminary data.</text>
</comment>
<name>A0A0W1KIJ5_9ACTO</name>
<evidence type="ECO:0000313" key="12">
    <source>
        <dbReference type="Proteomes" id="UP000054404"/>
    </source>
</evidence>
<dbReference type="InterPro" id="IPR045562">
    <property type="entry name" value="RecG_dom3_C"/>
</dbReference>
<evidence type="ECO:0000259" key="9">
    <source>
        <dbReference type="PROSITE" id="PS51192"/>
    </source>
</evidence>
<evidence type="ECO:0000256" key="4">
    <source>
        <dbReference type="ARBA" id="ARBA00022806"/>
    </source>
</evidence>
<evidence type="ECO:0000256" key="1">
    <source>
        <dbReference type="ARBA" id="ARBA00022741"/>
    </source>
</evidence>
<dbReference type="InterPro" id="IPR027417">
    <property type="entry name" value="P-loop_NTPase"/>
</dbReference>
<dbReference type="SMART" id="SM00490">
    <property type="entry name" value="HELICc"/>
    <property type="match status" value="1"/>
</dbReference>
<evidence type="ECO:0000259" key="10">
    <source>
        <dbReference type="PROSITE" id="PS51194"/>
    </source>
</evidence>
<dbReference type="InterPro" id="IPR047112">
    <property type="entry name" value="RecG/Mfd"/>
</dbReference>
<sequence length="743" mass="79280">MSDRMAATTAESWTALTRPLERVLGARTGAAFSKMGLHTVGDLLDHIPFRLARRGELLPIEAVQEGEAVTVVARIVDSQVRPMHSRRGYILSVVISDGRHTLNLTFFAKSSRPLNFHAAKLRPGTLATFSGTITSYRGQLQLSHPEYEVVEDEAEVDPAKIAQPIPIYHAAAKLPSWKIAKAVDVTLASLTPSDVPDPLPEDYLADHSLPGRFEALRAAHQPTSEEEWHSAIARFKHEEAFVLQALLAQRAVDAAAHPAPAMAPREGGILAAFDARLPFDLTAGQRAVGQELAAELATASPMRRLLQGDVGSGKTVVALRAMLQAVDAGRQAVLVAPTEVLAAQHYASFQSMLGELGMAGQLGAATQATSIELLTGSLPAAKKRATLAAIASGAAGIVVGTHALFEDMVQIPFLGLVVIDEQHRFGVDQRDRLAAGAHLLVMTATPIPRTIAMTSFGELQVSTLREQPEGRRAIATNLVPAMNERWVERVWERAREEIDAGGRVYVVCPRISATAEEEAPGDAGPDALANLGEQLAIDDFEPASVESVLAQVRAKPVLAGVEIGAVHGRMDAEDKARAMDDFASGRAPLLVSTTVIEVGVDVPQATMMVILDAERFGLSQLHQLRGRVGRGQRESICLAVHHALDGTVAFERLAAFASTTDGFALAEKDLELRSEGNVLGAAQSGRSSSLKYVRVRTDEELIGVARAAARALVTADATLADHPALRAAIEAASSDSTDYLEKT</sequence>
<accession>A0A0W1KIJ5</accession>
<dbReference type="AlphaFoldDB" id="A0A0W1KIJ5"/>
<dbReference type="PROSITE" id="PS51192">
    <property type="entry name" value="HELICASE_ATP_BIND_1"/>
    <property type="match status" value="1"/>
</dbReference>
<dbReference type="PANTHER" id="PTHR47964">
    <property type="entry name" value="ATP-DEPENDENT DNA HELICASE HOMOLOG RECG, CHLOROPLASTIC"/>
    <property type="match status" value="1"/>
</dbReference>
<dbReference type="Pfam" id="PF19833">
    <property type="entry name" value="RecG_dom3_C"/>
    <property type="match status" value="1"/>
</dbReference>
<dbReference type="InterPro" id="IPR033454">
    <property type="entry name" value="RecG_wedge"/>
</dbReference>
<gene>
    <name evidence="11" type="primary">recG</name>
    <name evidence="11" type="ORF">AQZ59_01179</name>
</gene>
<keyword evidence="6" id="KW-0238">DNA-binding</keyword>
<dbReference type="InterPro" id="IPR012340">
    <property type="entry name" value="NA-bd_OB-fold"/>
</dbReference>
<feature type="domain" description="Helicase C-terminal" evidence="10">
    <location>
        <begin position="523"/>
        <end position="671"/>
    </location>
</feature>
<dbReference type="SUPFAM" id="SSF50249">
    <property type="entry name" value="Nucleic acid-binding proteins"/>
    <property type="match status" value="1"/>
</dbReference>
<keyword evidence="4 11" id="KW-0347">Helicase</keyword>
<dbReference type="InterPro" id="IPR014001">
    <property type="entry name" value="Helicase_ATP-bd"/>
</dbReference>
<dbReference type="GO" id="GO:0003678">
    <property type="term" value="F:DNA helicase activity"/>
    <property type="evidence" value="ECO:0007669"/>
    <property type="project" value="TreeGrafter"/>
</dbReference>
<dbReference type="PROSITE" id="PS51194">
    <property type="entry name" value="HELICASE_CTER"/>
    <property type="match status" value="1"/>
</dbReference>
<keyword evidence="5" id="KW-0067">ATP-binding</keyword>
<proteinExistence type="predicted"/>
<dbReference type="Pfam" id="PF00270">
    <property type="entry name" value="DEAD"/>
    <property type="match status" value="1"/>
</dbReference>
<evidence type="ECO:0000256" key="5">
    <source>
        <dbReference type="ARBA" id="ARBA00022840"/>
    </source>
</evidence>
<dbReference type="EMBL" id="LNIZ01000005">
    <property type="protein sequence ID" value="KTF03851.1"/>
    <property type="molecule type" value="Genomic_DNA"/>
</dbReference>
<evidence type="ECO:0000256" key="3">
    <source>
        <dbReference type="ARBA" id="ARBA00022801"/>
    </source>
</evidence>
<dbReference type="PATRIC" id="fig|59561.3.peg.1172"/>
<dbReference type="InterPro" id="IPR011545">
    <property type="entry name" value="DEAD/DEAH_box_helicase_dom"/>
</dbReference>
<dbReference type="GO" id="GO:0006281">
    <property type="term" value="P:DNA repair"/>
    <property type="evidence" value="ECO:0007669"/>
    <property type="project" value="UniProtKB-KW"/>
</dbReference>
<evidence type="ECO:0000256" key="6">
    <source>
        <dbReference type="ARBA" id="ARBA00023125"/>
    </source>
</evidence>
<dbReference type="OrthoDB" id="9804325at2"/>
<feature type="domain" description="Helicase ATP-binding" evidence="9">
    <location>
        <begin position="295"/>
        <end position="464"/>
    </location>
</feature>
<dbReference type="STRING" id="59561.AQZ59_01179"/>